<dbReference type="InterPro" id="IPR036412">
    <property type="entry name" value="HAD-like_sf"/>
</dbReference>
<dbReference type="GO" id="GO:1902600">
    <property type="term" value="P:proton transmembrane transport"/>
    <property type="evidence" value="ECO:0007669"/>
    <property type="project" value="TreeGrafter"/>
</dbReference>
<evidence type="ECO:0000256" key="5">
    <source>
        <dbReference type="ARBA" id="ARBA00023136"/>
    </source>
</evidence>
<keyword evidence="5 6" id="KW-0472">Membrane</keyword>
<evidence type="ECO:0000256" key="1">
    <source>
        <dbReference type="ARBA" id="ARBA00004370"/>
    </source>
</evidence>
<dbReference type="Gene3D" id="3.40.50.1000">
    <property type="entry name" value="HAD superfamily/HAD-like"/>
    <property type="match status" value="1"/>
</dbReference>
<evidence type="ECO:0000256" key="6">
    <source>
        <dbReference type="SAM" id="Phobius"/>
    </source>
</evidence>
<dbReference type="InterPro" id="IPR023214">
    <property type="entry name" value="HAD_sf"/>
</dbReference>
<dbReference type="Gene3D" id="1.20.1110.10">
    <property type="entry name" value="Calcium-transporting ATPase, transmembrane domain"/>
    <property type="match status" value="2"/>
</dbReference>
<dbReference type="PANTHER" id="PTHR43294">
    <property type="entry name" value="SODIUM/POTASSIUM-TRANSPORTING ATPASE SUBUNIT ALPHA"/>
    <property type="match status" value="1"/>
</dbReference>
<evidence type="ECO:0000256" key="4">
    <source>
        <dbReference type="ARBA" id="ARBA00022989"/>
    </source>
</evidence>
<keyword evidence="8" id="KW-1185">Reference proteome</keyword>
<dbReference type="InterPro" id="IPR050510">
    <property type="entry name" value="Cation_transp_ATPase_P-type"/>
</dbReference>
<comment type="caution">
    <text evidence="7">The sequence shown here is derived from an EMBL/GenBank/DDBJ whole genome shotgun (WGS) entry which is preliminary data.</text>
</comment>
<name>A0A7J7F3S0_DICBM</name>
<dbReference type="PANTHER" id="PTHR43294:SF1">
    <property type="entry name" value="POTASSIUM-TRANSPORTING ATPASE ALPHA CHAIN 2"/>
    <property type="match status" value="1"/>
</dbReference>
<evidence type="ECO:0008006" key="9">
    <source>
        <dbReference type="Google" id="ProtNLM"/>
    </source>
</evidence>
<dbReference type="GO" id="GO:0005886">
    <property type="term" value="C:plasma membrane"/>
    <property type="evidence" value="ECO:0007669"/>
    <property type="project" value="TreeGrafter"/>
</dbReference>
<keyword evidence="4 6" id="KW-1133">Transmembrane helix</keyword>
<feature type="transmembrane region" description="Helical" evidence="6">
    <location>
        <begin position="83"/>
        <end position="110"/>
    </location>
</feature>
<organism evidence="7 8">
    <name type="scientific">Diceros bicornis minor</name>
    <name type="common">South-central black rhinoceros</name>
    <dbReference type="NCBI Taxonomy" id="77932"/>
    <lineage>
        <taxon>Eukaryota</taxon>
        <taxon>Metazoa</taxon>
        <taxon>Chordata</taxon>
        <taxon>Craniata</taxon>
        <taxon>Vertebrata</taxon>
        <taxon>Euteleostomi</taxon>
        <taxon>Mammalia</taxon>
        <taxon>Eutheria</taxon>
        <taxon>Laurasiatheria</taxon>
        <taxon>Perissodactyla</taxon>
        <taxon>Rhinocerotidae</taxon>
        <taxon>Diceros</taxon>
    </lineage>
</organism>
<protein>
    <recommendedName>
        <fullName evidence="9">Cation-transporting P-type ATPase C-terminal domain-containing protein</fullName>
    </recommendedName>
</protein>
<feature type="transmembrane region" description="Helical" evidence="6">
    <location>
        <begin position="172"/>
        <end position="195"/>
    </location>
</feature>
<dbReference type="GO" id="GO:0046872">
    <property type="term" value="F:metal ion binding"/>
    <property type="evidence" value="ECO:0007669"/>
    <property type="project" value="UniProtKB-KW"/>
</dbReference>
<keyword evidence="3" id="KW-0479">Metal-binding</keyword>
<comment type="subcellular location">
    <subcellularLocation>
        <location evidence="1">Membrane</location>
    </subcellularLocation>
</comment>
<evidence type="ECO:0000313" key="7">
    <source>
        <dbReference type="EMBL" id="KAF5922597.1"/>
    </source>
</evidence>
<dbReference type="InterPro" id="IPR023298">
    <property type="entry name" value="ATPase_P-typ_TM_dom_sf"/>
</dbReference>
<dbReference type="EMBL" id="JACDTQ010001428">
    <property type="protein sequence ID" value="KAF5922597.1"/>
    <property type="molecule type" value="Genomic_DNA"/>
</dbReference>
<gene>
    <name evidence="7" type="ORF">HPG69_017970</name>
</gene>
<dbReference type="Proteomes" id="UP000551758">
    <property type="component" value="Unassembled WGS sequence"/>
</dbReference>
<evidence type="ECO:0000313" key="8">
    <source>
        <dbReference type="Proteomes" id="UP000551758"/>
    </source>
</evidence>
<dbReference type="GO" id="GO:1990573">
    <property type="term" value="P:potassium ion import across plasma membrane"/>
    <property type="evidence" value="ECO:0007669"/>
    <property type="project" value="TreeGrafter"/>
</dbReference>
<dbReference type="GO" id="GO:0006883">
    <property type="term" value="P:intracellular sodium ion homeostasis"/>
    <property type="evidence" value="ECO:0007669"/>
    <property type="project" value="TreeGrafter"/>
</dbReference>
<proteinExistence type="predicted"/>
<dbReference type="AlphaFoldDB" id="A0A7J7F3S0"/>
<reference evidence="7 8" key="1">
    <citation type="journal article" date="2020" name="Mol. Biol. Evol.">
        <title>Interspecific Gene Flow and the Evolution of Specialization in Black and White Rhinoceros.</title>
        <authorList>
            <person name="Moodley Y."/>
            <person name="Westbury M.V."/>
            <person name="Russo I.M."/>
            <person name="Gopalakrishnan S."/>
            <person name="Rakotoarivelo A."/>
            <person name="Olsen R.A."/>
            <person name="Prost S."/>
            <person name="Tunstall T."/>
            <person name="Ryder O.A."/>
            <person name="Dalen L."/>
            <person name="Bruford M.W."/>
        </authorList>
    </citation>
    <scope>NUCLEOTIDE SEQUENCE [LARGE SCALE GENOMIC DNA]</scope>
    <source>
        <strain evidence="7">SBR-YM</strain>
        <tissue evidence="7">Skin</tissue>
    </source>
</reference>
<evidence type="ECO:0000256" key="3">
    <source>
        <dbReference type="ARBA" id="ARBA00022723"/>
    </source>
</evidence>
<evidence type="ECO:0000256" key="2">
    <source>
        <dbReference type="ARBA" id="ARBA00022692"/>
    </source>
</evidence>
<accession>A0A7J7F3S0</accession>
<dbReference type="GO" id="GO:0036376">
    <property type="term" value="P:sodium ion export across plasma membrane"/>
    <property type="evidence" value="ECO:0007669"/>
    <property type="project" value="TreeGrafter"/>
</dbReference>
<dbReference type="GO" id="GO:0005391">
    <property type="term" value="F:P-type sodium:potassium-exchanging transporter activity"/>
    <property type="evidence" value="ECO:0007669"/>
    <property type="project" value="TreeGrafter"/>
</dbReference>
<keyword evidence="2 6" id="KW-0812">Transmembrane</keyword>
<sequence length="252" mass="28395">MAKAIAKSVGIISANNEKVEDIEKCLNTAMEETSPQQKLIIMVGCQRHVAVVVVTVDGVNDSPALKKADIGIAMGNIAELCPFLIYITVGLALPIGIIPILFINLGTDIIPSLPYLMRKLKKPHHKKMDRLVNKPLAMYACLHIGLGQWGKDSMNDWEDSCGKEWTKYQKKYLVWTGYTATLIGILMQQIAYLIIRKTWRNFIFQQGIWLTKALILSYDLENVTALNFTMLLAQDWSVCMPHATHLWVYNGM</sequence>
<dbReference type="SUPFAM" id="SSF56784">
    <property type="entry name" value="HAD-like"/>
    <property type="match status" value="1"/>
</dbReference>
<dbReference type="GO" id="GO:0030007">
    <property type="term" value="P:intracellular potassium ion homeostasis"/>
    <property type="evidence" value="ECO:0007669"/>
    <property type="project" value="TreeGrafter"/>
</dbReference>
<dbReference type="SUPFAM" id="SSF81665">
    <property type="entry name" value="Calcium ATPase, transmembrane domain M"/>
    <property type="match status" value="1"/>
</dbReference>